<keyword evidence="1" id="KW-0472">Membrane</keyword>
<organism evidence="2 3">
    <name type="scientific">Corynebacterium lowii</name>
    <dbReference type="NCBI Taxonomy" id="1544413"/>
    <lineage>
        <taxon>Bacteria</taxon>
        <taxon>Bacillati</taxon>
        <taxon>Actinomycetota</taxon>
        <taxon>Actinomycetes</taxon>
        <taxon>Mycobacteriales</taxon>
        <taxon>Corynebacteriaceae</taxon>
        <taxon>Corynebacterium</taxon>
    </lineage>
</organism>
<accession>A0A0Q0UL20</accession>
<evidence type="ECO:0000313" key="2">
    <source>
        <dbReference type="EMBL" id="KQB86998.1"/>
    </source>
</evidence>
<gene>
    <name evidence="2" type="ORF">Clow_00043</name>
</gene>
<keyword evidence="1" id="KW-0812">Transmembrane</keyword>
<sequence>MSPMSEAREPGPTRIATHATDRTDRLGTFYTYRPTTIKRILSGVSLGVALLFLFAAFHGIRIYQGHDIMWNLIAGIVFTVSTGLPGAYWLAHTLHDARNIKRWALRHGAYGTDWQWLAENKAATEESHELPHLPPLPKRRWWAVWVAAAALFVVAAQLGHNMSVV</sequence>
<protein>
    <submittedName>
        <fullName evidence="2">Uncharacterized protein</fullName>
    </submittedName>
</protein>
<feature type="transmembrane region" description="Helical" evidence="1">
    <location>
        <begin position="141"/>
        <end position="159"/>
    </location>
</feature>
<proteinExistence type="predicted"/>
<evidence type="ECO:0000256" key="1">
    <source>
        <dbReference type="SAM" id="Phobius"/>
    </source>
</evidence>
<keyword evidence="3" id="KW-1185">Reference proteome</keyword>
<feature type="transmembrane region" description="Helical" evidence="1">
    <location>
        <begin position="40"/>
        <end position="62"/>
    </location>
</feature>
<comment type="caution">
    <text evidence="2">The sequence shown here is derived from an EMBL/GenBank/DDBJ whole genome shotgun (WGS) entry which is preliminary data.</text>
</comment>
<dbReference type="EMBL" id="LKEV01000001">
    <property type="protein sequence ID" value="KQB86998.1"/>
    <property type="molecule type" value="Genomic_DNA"/>
</dbReference>
<name>A0A0Q0UL20_9CORY</name>
<dbReference type="PATRIC" id="fig|1544413.3.peg.44"/>
<keyword evidence="1" id="KW-1133">Transmembrane helix</keyword>
<dbReference type="Proteomes" id="UP000050488">
    <property type="component" value="Unassembled WGS sequence"/>
</dbReference>
<evidence type="ECO:0000313" key="3">
    <source>
        <dbReference type="Proteomes" id="UP000050488"/>
    </source>
</evidence>
<feature type="transmembrane region" description="Helical" evidence="1">
    <location>
        <begin position="68"/>
        <end position="91"/>
    </location>
</feature>
<reference evidence="2 3" key="1">
    <citation type="submission" date="2015-10" db="EMBL/GenBank/DDBJ databases">
        <title>Corynebacteirum lowii and Corynebacterium oculi species nova, derived from human clinical disease and and emended description of Corynebacterium mastiditis.</title>
        <authorList>
            <person name="Bernard K."/>
            <person name="Pacheco A.L."/>
            <person name="Mcdougall C."/>
            <person name="Burtx T."/>
            <person name="Weibe D."/>
            <person name="Tyler S."/>
            <person name="Olson A.B."/>
            <person name="Cnockaert M."/>
            <person name="Eguchi H."/>
            <person name="Kuwahara T."/>
            <person name="Nakayama-Imaohji H."/>
            <person name="Boudewijins M."/>
            <person name="Van Hoecke F."/>
            <person name="Bernier A.-M."/>
            <person name="Vandamme P."/>
        </authorList>
    </citation>
    <scope>NUCLEOTIDE SEQUENCE [LARGE SCALE GENOMIC DNA]</scope>
    <source>
        <strain evidence="2 3">NML 130206</strain>
    </source>
</reference>
<dbReference type="AlphaFoldDB" id="A0A0Q0UL20"/>